<protein>
    <submittedName>
        <fullName evidence="1">Uncharacterized protein</fullName>
    </submittedName>
</protein>
<proteinExistence type="predicted"/>
<sequence>MRSRLYRLAVEFSLFILLASVLAAGMRPARADGPAATPLTGAAGMKAQYEELQGELNNNQFHRPLYLNSSEGSGAVKGDIYAVLSYPFAQVREALGTPENWCDILILHLNTKYCRLSAAQGKTMLRMHVGKKIEQDLSDTYRVDFTYHGGASAGEYFSSSMQADKGPLDTGNYRIQIEAIPLPEGRSFLLLTYAYSYGMASKLALRAYLMTVGRDKVGFTVARRNADGQPEYVAGTRATVERNTMRYYLAIDAYLAGLATPPGQRLETRLDTWFAATEQYSRQLHEVDKESYLSMKRNEYARQQKQMD</sequence>
<name>A0A7V8G0E1_9BURK</name>
<organism evidence="1 2">
    <name type="scientific">Herbaspirillum frisingense</name>
    <dbReference type="NCBI Taxonomy" id="92645"/>
    <lineage>
        <taxon>Bacteria</taxon>
        <taxon>Pseudomonadati</taxon>
        <taxon>Pseudomonadota</taxon>
        <taxon>Betaproteobacteria</taxon>
        <taxon>Burkholderiales</taxon>
        <taxon>Oxalobacteraceae</taxon>
        <taxon>Herbaspirillum</taxon>
    </lineage>
</organism>
<reference evidence="2" key="1">
    <citation type="journal article" date="2020" name="MBio">
        <title>Horizontal gene transfer to a defensive symbiont with a reduced genome amongst a multipartite beetle microbiome.</title>
        <authorList>
            <person name="Waterworth S.C."/>
            <person name="Florez L.V."/>
            <person name="Rees E.R."/>
            <person name="Hertweck C."/>
            <person name="Kaltenpoth M."/>
            <person name="Kwan J.C."/>
        </authorList>
    </citation>
    <scope>NUCLEOTIDE SEQUENCE [LARGE SCALE GENOMIC DNA]</scope>
</reference>
<dbReference type="AlphaFoldDB" id="A0A7V8G0E1"/>
<gene>
    <name evidence="1" type="ORF">GAK35_00238</name>
</gene>
<dbReference type="EMBL" id="WNDX01000004">
    <property type="protein sequence ID" value="KAF1048435.1"/>
    <property type="molecule type" value="Genomic_DNA"/>
</dbReference>
<accession>A0A7V8G0E1</accession>
<comment type="caution">
    <text evidence="1">The sequence shown here is derived from an EMBL/GenBank/DDBJ whole genome shotgun (WGS) entry which is preliminary data.</text>
</comment>
<dbReference type="Proteomes" id="UP000462435">
    <property type="component" value="Unassembled WGS sequence"/>
</dbReference>
<evidence type="ECO:0000313" key="2">
    <source>
        <dbReference type="Proteomes" id="UP000462435"/>
    </source>
</evidence>
<evidence type="ECO:0000313" key="1">
    <source>
        <dbReference type="EMBL" id="KAF1048435.1"/>
    </source>
</evidence>